<dbReference type="GO" id="GO:0005576">
    <property type="term" value="C:extracellular region"/>
    <property type="evidence" value="ECO:0007669"/>
    <property type="project" value="TreeGrafter"/>
</dbReference>
<dbReference type="InterPro" id="IPR003399">
    <property type="entry name" value="Mce/MlaD"/>
</dbReference>
<evidence type="ECO:0000313" key="3">
    <source>
        <dbReference type="EMBL" id="KAA5827141.1"/>
    </source>
</evidence>
<dbReference type="Pfam" id="PF02470">
    <property type="entry name" value="MlaD"/>
    <property type="match status" value="1"/>
</dbReference>
<dbReference type="Pfam" id="PF11887">
    <property type="entry name" value="Mce4_CUP1"/>
    <property type="match status" value="1"/>
</dbReference>
<dbReference type="PANTHER" id="PTHR33371:SF17">
    <property type="entry name" value="MCE-FAMILY PROTEIN MCE1B"/>
    <property type="match status" value="1"/>
</dbReference>
<dbReference type="InterPro" id="IPR052336">
    <property type="entry name" value="MlaD_Phospholipid_Transporter"/>
</dbReference>
<gene>
    <name evidence="3" type="ORF">F1721_29605</name>
</gene>
<evidence type="ECO:0000313" key="4">
    <source>
        <dbReference type="Proteomes" id="UP000323946"/>
    </source>
</evidence>
<dbReference type="EMBL" id="VWPH01000016">
    <property type="protein sequence ID" value="KAA5827141.1"/>
    <property type="molecule type" value="Genomic_DNA"/>
</dbReference>
<dbReference type="GO" id="GO:0051701">
    <property type="term" value="P:biological process involved in interaction with host"/>
    <property type="evidence" value="ECO:0007669"/>
    <property type="project" value="TreeGrafter"/>
</dbReference>
<reference evidence="3 4" key="1">
    <citation type="submission" date="2019-09" db="EMBL/GenBank/DDBJ databases">
        <title>Draft genome sequence of the thermophilic Saccharopolyspora hirsuta VKM Ac-666T.</title>
        <authorList>
            <person name="Lobastova T.G."/>
            <person name="Fokina V."/>
            <person name="Bragin E.Y."/>
            <person name="Shtratnikova V.Y."/>
            <person name="Starodumova I.P."/>
            <person name="Tarlachkov S.V."/>
            <person name="Donova M.V."/>
        </authorList>
    </citation>
    <scope>NUCLEOTIDE SEQUENCE [LARGE SCALE GENOMIC DNA]</scope>
    <source>
        <strain evidence="3 4">VKM Ac-666</strain>
    </source>
</reference>
<organism evidence="3 4">
    <name type="scientific">Saccharopolyspora hirsuta</name>
    <dbReference type="NCBI Taxonomy" id="1837"/>
    <lineage>
        <taxon>Bacteria</taxon>
        <taxon>Bacillati</taxon>
        <taxon>Actinomycetota</taxon>
        <taxon>Actinomycetes</taxon>
        <taxon>Pseudonocardiales</taxon>
        <taxon>Pseudonocardiaceae</taxon>
        <taxon>Saccharopolyspora</taxon>
    </lineage>
</organism>
<name>A0A5M7BHT5_SACHI</name>
<feature type="domain" description="Mce/MlaD" evidence="1">
    <location>
        <begin position="39"/>
        <end position="113"/>
    </location>
</feature>
<evidence type="ECO:0000259" key="1">
    <source>
        <dbReference type="Pfam" id="PF02470"/>
    </source>
</evidence>
<dbReference type="RefSeq" id="WP_150070107.1">
    <property type="nucleotide sequence ID" value="NZ_VWPH01000016.1"/>
</dbReference>
<comment type="caution">
    <text evidence="3">The sequence shown here is derived from an EMBL/GenBank/DDBJ whole genome shotgun (WGS) entry which is preliminary data.</text>
</comment>
<dbReference type="PANTHER" id="PTHR33371">
    <property type="entry name" value="INTERMEMBRANE PHOSPHOLIPID TRANSPORT SYSTEM BINDING PROTEIN MLAD-RELATED"/>
    <property type="match status" value="1"/>
</dbReference>
<protein>
    <submittedName>
        <fullName evidence="3">MCE family protein</fullName>
    </submittedName>
</protein>
<sequence length="339" mass="36127">MRGLLGPLVKGAVFLVVTVLATSVLAVTIANRGIGDQATYTARFTDATSLNPGDDVRMAGVRIGEVTEVEVADRRFAEVTFAVDARRQLSRHVTAAIRFRNVVGQRYLALDQGPRPVDGVLPPGGRIPLERTRPAVDLTAMFNGFKPLFQALSPQDVNQLSFEIVQVLQGEGGTVDSVLRHTASLTSALADRDRVIGEVVANLNRVLDTINGKGDQLGTLVTTTQQLVRGLAADAEPIGEAIGGLGELSSSTAALLAEGREPLRQDIVALGDLAKGLADNTPTFERFLHNLPVKYERLGRIASYGSWLNFYLCSVSSDAAPAPGGPPVGRPVEQARCLR</sequence>
<feature type="domain" description="Mammalian cell entry C-terminal" evidence="2">
    <location>
        <begin position="121"/>
        <end position="318"/>
    </location>
</feature>
<dbReference type="AlphaFoldDB" id="A0A5M7BHT5"/>
<evidence type="ECO:0000259" key="2">
    <source>
        <dbReference type="Pfam" id="PF11887"/>
    </source>
</evidence>
<accession>A0A5M7BHT5</accession>
<dbReference type="SMR" id="A0A5M7BHT5"/>
<keyword evidence="4" id="KW-1185">Reference proteome</keyword>
<dbReference type="InterPro" id="IPR024516">
    <property type="entry name" value="Mce_C"/>
</dbReference>
<dbReference type="OrthoDB" id="338143at2"/>
<dbReference type="NCBIfam" id="TIGR00996">
    <property type="entry name" value="Mtu_fam_mce"/>
    <property type="match status" value="1"/>
</dbReference>
<proteinExistence type="predicted"/>
<dbReference type="Proteomes" id="UP000323946">
    <property type="component" value="Unassembled WGS sequence"/>
</dbReference>
<dbReference type="InterPro" id="IPR005693">
    <property type="entry name" value="Mce"/>
</dbReference>